<name>A0A8R1I6C7_CAEJA</name>
<protein>
    <submittedName>
        <fullName evidence="2">Reverse transcriptase domain-containing protein</fullName>
    </submittedName>
</protein>
<organism evidence="2 3">
    <name type="scientific">Caenorhabditis japonica</name>
    <dbReference type="NCBI Taxonomy" id="281687"/>
    <lineage>
        <taxon>Eukaryota</taxon>
        <taxon>Metazoa</taxon>
        <taxon>Ecdysozoa</taxon>
        <taxon>Nematoda</taxon>
        <taxon>Chromadorea</taxon>
        <taxon>Rhabditida</taxon>
        <taxon>Rhabditina</taxon>
        <taxon>Rhabditomorpha</taxon>
        <taxon>Rhabditoidea</taxon>
        <taxon>Rhabditidae</taxon>
        <taxon>Peloderinae</taxon>
        <taxon>Caenorhabditis</taxon>
    </lineage>
</organism>
<evidence type="ECO:0000313" key="2">
    <source>
        <dbReference type="EnsemblMetazoa" id="CJA21718b.1"/>
    </source>
</evidence>
<dbReference type="CDD" id="cd01650">
    <property type="entry name" value="RT_nLTR_like"/>
    <property type="match status" value="1"/>
</dbReference>
<dbReference type="EnsemblMetazoa" id="CJA21718b.1">
    <property type="protein sequence ID" value="CJA21718b.1"/>
    <property type="gene ID" value="WBGene00177290"/>
</dbReference>
<dbReference type="PROSITE" id="PS50878">
    <property type="entry name" value="RT_POL"/>
    <property type="match status" value="1"/>
</dbReference>
<dbReference type="Pfam" id="PF00078">
    <property type="entry name" value="RVT_1"/>
    <property type="match status" value="1"/>
</dbReference>
<dbReference type="InterPro" id="IPR043502">
    <property type="entry name" value="DNA/RNA_pol_sf"/>
</dbReference>
<reference evidence="2" key="2">
    <citation type="submission" date="2022-06" db="UniProtKB">
        <authorList>
            <consortium name="EnsemblMetazoa"/>
        </authorList>
    </citation>
    <scope>IDENTIFICATION</scope>
    <source>
        <strain evidence="2">DF5081</strain>
    </source>
</reference>
<dbReference type="PANTHER" id="PTHR33332">
    <property type="entry name" value="REVERSE TRANSCRIPTASE DOMAIN-CONTAINING PROTEIN"/>
    <property type="match status" value="1"/>
</dbReference>
<dbReference type="InterPro" id="IPR043128">
    <property type="entry name" value="Rev_trsase/Diguanyl_cyclase"/>
</dbReference>
<dbReference type="Proteomes" id="UP000005237">
    <property type="component" value="Unassembled WGS sequence"/>
</dbReference>
<evidence type="ECO:0000313" key="3">
    <source>
        <dbReference type="Proteomes" id="UP000005237"/>
    </source>
</evidence>
<reference evidence="3" key="1">
    <citation type="submission" date="2010-08" db="EMBL/GenBank/DDBJ databases">
        <authorList>
            <consortium name="Caenorhabditis japonica Sequencing Consortium"/>
            <person name="Wilson R.K."/>
        </authorList>
    </citation>
    <scope>NUCLEOTIDE SEQUENCE [LARGE SCALE GENOMIC DNA]</scope>
    <source>
        <strain evidence="3">DF5081</strain>
    </source>
</reference>
<dbReference type="SUPFAM" id="SSF56672">
    <property type="entry name" value="DNA/RNA polymerases"/>
    <property type="match status" value="1"/>
</dbReference>
<keyword evidence="3" id="KW-1185">Reference proteome</keyword>
<evidence type="ECO:0000259" key="1">
    <source>
        <dbReference type="PROSITE" id="PS50878"/>
    </source>
</evidence>
<dbReference type="Gene3D" id="3.30.70.270">
    <property type="match status" value="1"/>
</dbReference>
<dbReference type="AlphaFoldDB" id="A0A8R1I6C7"/>
<sequence>MCGRKACIWECKRLLQFVNSRLNPPDDIGVLKKDNILISDDIQKAEEIATTFGEAYTPDNGEVPPLTPRTSVSIQNIEFMPYIVESELKTLSSRCTTIALPLSIIFNKSITSGTMPNDWKRAVVKPLYKKGSRTNPSNYHPISLTSTISKTIERRIRRHITGHLGHNKLLSDCQYVFRSKRSTDAQLLEFYGQLLCNAALRKPSFAVYIDFKKAFDKVSIPKLVAKLRSYGIIGNLLVWLESFLSTRTQVIGIKESRSLSIKVVSGVPQGSVLGPLLFLLFINEIGDGLVSDHLLYADDLKIFSLSEAMIRKDLKTLSNWCSKWQMSVAPKKCESITFSPIKNQSIRSLPELSFLYITGSVSYRKNFFR</sequence>
<dbReference type="InterPro" id="IPR000477">
    <property type="entry name" value="RT_dom"/>
</dbReference>
<proteinExistence type="predicted"/>
<feature type="domain" description="Reverse transcriptase" evidence="1">
    <location>
        <begin position="108"/>
        <end position="361"/>
    </location>
</feature>
<dbReference type="OMA" id="VKWALPS"/>
<accession>A0A8R1I6C7</accession>